<dbReference type="EMBL" id="QJJU01000034">
    <property type="protein sequence ID" value="PXX00362.1"/>
    <property type="molecule type" value="Genomic_DNA"/>
</dbReference>
<dbReference type="AlphaFoldDB" id="A0A318H763"/>
<name>A0A318H763_9MYCO</name>
<comment type="caution">
    <text evidence="1">The sequence shown here is derived from an EMBL/GenBank/DDBJ whole genome shotgun (WGS) entry which is preliminary data.</text>
</comment>
<gene>
    <name evidence="1" type="ORF">C8E89_13414</name>
</gene>
<evidence type="ECO:0000313" key="2">
    <source>
        <dbReference type="Proteomes" id="UP000247781"/>
    </source>
</evidence>
<protein>
    <submittedName>
        <fullName evidence="1">Uncharacterized protein</fullName>
    </submittedName>
</protein>
<accession>A0A318H763</accession>
<proteinExistence type="predicted"/>
<organism evidence="1 2">
    <name type="scientific">Mycolicibacterium moriokaense</name>
    <dbReference type="NCBI Taxonomy" id="39691"/>
    <lineage>
        <taxon>Bacteria</taxon>
        <taxon>Bacillati</taxon>
        <taxon>Actinomycetota</taxon>
        <taxon>Actinomycetes</taxon>
        <taxon>Mycobacteriales</taxon>
        <taxon>Mycobacteriaceae</taxon>
        <taxon>Mycolicibacterium</taxon>
    </lineage>
</organism>
<keyword evidence="2" id="KW-1185">Reference proteome</keyword>
<sequence>MIPPKVIVTLHDQFVSTSRMMPRGVIPGASRVVPQALDIIANDDDAENSIGNIAAPQPRQIHGAELLVEVFAR</sequence>
<reference evidence="1 2" key="2">
    <citation type="submission" date="2018-06" db="EMBL/GenBank/DDBJ databases">
        <title>Sequencing of bacterial isolates from soil warming experiment in Harvard Forest, Massachusetts, USA.</title>
        <authorList>
            <person name="Deangelis K.PhD."/>
        </authorList>
    </citation>
    <scope>NUCLEOTIDE SEQUENCE [LARGE SCALE GENOMIC DNA]</scope>
    <source>
        <strain evidence="1 2">GAS496</strain>
    </source>
</reference>
<evidence type="ECO:0000313" key="1">
    <source>
        <dbReference type="EMBL" id="PXX00362.1"/>
    </source>
</evidence>
<dbReference type="Proteomes" id="UP000247781">
    <property type="component" value="Unassembled WGS sequence"/>
</dbReference>
<reference evidence="2" key="1">
    <citation type="submission" date="2018-05" db="EMBL/GenBank/DDBJ databases">
        <authorList>
            <person name="Deangelis K."/>
            <person name="Huntemann M."/>
            <person name="Clum A."/>
            <person name="Pillay M."/>
            <person name="Palaniappan K."/>
            <person name="Varghese N."/>
            <person name="Mikhailova N."/>
            <person name="Stamatis D."/>
            <person name="Reddy T."/>
            <person name="Daum C."/>
            <person name="Shapiro N."/>
            <person name="Ivanova N."/>
            <person name="Kyrpides N."/>
            <person name="Woyke T."/>
        </authorList>
    </citation>
    <scope>NUCLEOTIDE SEQUENCE [LARGE SCALE GENOMIC DNA]</scope>
    <source>
        <strain evidence="2">GAS496</strain>
    </source>
</reference>